<gene>
    <name evidence="1" type="ORF">ACE1CA_23275</name>
</gene>
<accession>A0ABV4WQT8</accession>
<dbReference type="EMBL" id="JBHFNT010000214">
    <property type="protein sequence ID" value="MFB2837460.1"/>
    <property type="molecule type" value="Genomic_DNA"/>
</dbReference>
<proteinExistence type="predicted"/>
<feature type="non-terminal residue" evidence="1">
    <location>
        <position position="1"/>
    </location>
</feature>
<dbReference type="Proteomes" id="UP001576780">
    <property type="component" value="Unassembled WGS sequence"/>
</dbReference>
<reference evidence="1 2" key="1">
    <citation type="submission" date="2024-09" db="EMBL/GenBank/DDBJ databases">
        <title>Floridaenema gen nov. (Aerosakkonemataceae, Aerosakkonematales ord. nov., Cyanobacteria) from benthic tropical and subtropical fresh waters, with the description of four new species.</title>
        <authorList>
            <person name="Moretto J.A."/>
            <person name="Berthold D.E."/>
            <person name="Lefler F.W."/>
            <person name="Huang I.-S."/>
            <person name="Laughinghouse H. IV."/>
        </authorList>
    </citation>
    <scope>NUCLEOTIDE SEQUENCE [LARGE SCALE GENOMIC DNA]</scope>
    <source>
        <strain evidence="1 2">BLCC-F167</strain>
    </source>
</reference>
<evidence type="ECO:0000313" key="1">
    <source>
        <dbReference type="EMBL" id="MFB2837460.1"/>
    </source>
</evidence>
<dbReference type="InterPro" id="IPR036587">
    <property type="entry name" value="NucleaseA_inhib-like_sf"/>
</dbReference>
<dbReference type="InterPro" id="IPR012489">
    <property type="entry name" value="NucleaseA_inhib-like"/>
</dbReference>
<comment type="caution">
    <text evidence="1">The sequence shown here is derived from an EMBL/GenBank/DDBJ whole genome shotgun (WGS) entry which is preliminary data.</text>
</comment>
<organism evidence="1 2">
    <name type="scientific">Floridaenema evergladense BLCC-F167</name>
    <dbReference type="NCBI Taxonomy" id="3153639"/>
    <lineage>
        <taxon>Bacteria</taxon>
        <taxon>Bacillati</taxon>
        <taxon>Cyanobacteriota</taxon>
        <taxon>Cyanophyceae</taxon>
        <taxon>Oscillatoriophycideae</taxon>
        <taxon>Aerosakkonematales</taxon>
        <taxon>Aerosakkonemataceae</taxon>
        <taxon>Floridanema</taxon>
        <taxon>Floridanema evergladense</taxon>
    </lineage>
</organism>
<dbReference type="Pfam" id="PF07924">
    <property type="entry name" value="NuiA"/>
    <property type="match status" value="1"/>
</dbReference>
<dbReference type="RefSeq" id="WP_413279808.1">
    <property type="nucleotide sequence ID" value="NZ_JBHFNT010000214.1"/>
</dbReference>
<dbReference type="Gene3D" id="3.40.1460.10">
    <property type="entry name" value="Nuclease A inhibitor-like"/>
    <property type="match status" value="2"/>
</dbReference>
<name>A0ABV4WQT8_9CYAN</name>
<protein>
    <submittedName>
        <fullName evidence="1">Nuclease A inhibitor family protein</fullName>
    </submittedName>
</protein>
<dbReference type="SUPFAM" id="SSF82602">
    <property type="entry name" value="Nuclease A inhibitor (NuiA)"/>
    <property type="match status" value="1"/>
</dbReference>
<sequence>QKGEKDEKEPVFDTDCCLNQPNSSLLIIITSRYNIAKQLFFCPKSNLLQSHLTNLELLKIRTLHDPKDNFHIIIGMTASGEWVGISANIPTDNEDCGQMGIYNSEQIKESEYQSENEATANLVDRLQQVLQDLDFFEPEIFGFYTDKGWTVRVGATRASMIHSLLEAIGFARTFPVCKLFHEEEYYGEEELSDAQVYLVLDEFLEANISNLRTYMFGMTVSYVFYIVGQTSSGDWAGVTSFAAWA</sequence>
<keyword evidence="2" id="KW-1185">Reference proteome</keyword>
<evidence type="ECO:0000313" key="2">
    <source>
        <dbReference type="Proteomes" id="UP001576780"/>
    </source>
</evidence>